<evidence type="ECO:0000259" key="5">
    <source>
        <dbReference type="Pfam" id="PF01557"/>
    </source>
</evidence>
<organism evidence="7 8">
    <name type="scientific">Lasallia pustulata</name>
    <dbReference type="NCBI Taxonomy" id="136370"/>
    <lineage>
        <taxon>Eukaryota</taxon>
        <taxon>Fungi</taxon>
        <taxon>Dikarya</taxon>
        <taxon>Ascomycota</taxon>
        <taxon>Pezizomycotina</taxon>
        <taxon>Lecanoromycetes</taxon>
        <taxon>OSLEUM clade</taxon>
        <taxon>Umbilicariomycetidae</taxon>
        <taxon>Umbilicariales</taxon>
        <taxon>Umbilicariaceae</taxon>
        <taxon>Lasallia</taxon>
    </lineage>
</organism>
<dbReference type="CDD" id="cd12148">
    <property type="entry name" value="fungal_TF_MHR"/>
    <property type="match status" value="1"/>
</dbReference>
<dbReference type="AlphaFoldDB" id="A0A1W5D2N2"/>
<keyword evidence="2" id="KW-0479">Metal-binding</keyword>
<dbReference type="Gene3D" id="3.90.850.10">
    <property type="entry name" value="Fumarylacetoacetase-like, C-terminal domain"/>
    <property type="match status" value="1"/>
</dbReference>
<dbReference type="InterPro" id="IPR007219">
    <property type="entry name" value="XnlR_reg_dom"/>
</dbReference>
<dbReference type="EMBL" id="FWEW01001575">
    <property type="protein sequence ID" value="SLM37383.1"/>
    <property type="molecule type" value="Genomic_DNA"/>
</dbReference>
<dbReference type="Pfam" id="PF01557">
    <property type="entry name" value="FAA_hydrolase"/>
    <property type="match status" value="1"/>
</dbReference>
<dbReference type="PANTHER" id="PTHR11820:SF112">
    <property type="entry name" value="FUMARYLACETOACETATE HYDROLASE FAMILY PROTEIN (AFU_ORTHOLOGUE AFUA_1G02370)-RELATED"/>
    <property type="match status" value="1"/>
</dbReference>
<keyword evidence="8" id="KW-1185">Reference proteome</keyword>
<dbReference type="PANTHER" id="PTHR11820">
    <property type="entry name" value="ACYLPYRUVASE"/>
    <property type="match status" value="1"/>
</dbReference>
<accession>A0A1W5D2N2</accession>
<dbReference type="GO" id="GO:0006351">
    <property type="term" value="P:DNA-templated transcription"/>
    <property type="evidence" value="ECO:0007669"/>
    <property type="project" value="InterPro"/>
</dbReference>
<dbReference type="GO" id="GO:0003677">
    <property type="term" value="F:DNA binding"/>
    <property type="evidence" value="ECO:0007669"/>
    <property type="project" value="InterPro"/>
</dbReference>
<name>A0A1W5D2N2_9LECA</name>
<dbReference type="Pfam" id="PF04082">
    <property type="entry name" value="Fungal_trans"/>
    <property type="match status" value="1"/>
</dbReference>
<dbReference type="GO" id="GO:0050163">
    <property type="term" value="F:oxaloacetate tautomerase activity"/>
    <property type="evidence" value="ECO:0007669"/>
    <property type="project" value="UniProtKB-ARBA"/>
</dbReference>
<feature type="compositionally biased region" description="Polar residues" evidence="4">
    <location>
        <begin position="332"/>
        <end position="363"/>
    </location>
</feature>
<dbReference type="InterPro" id="IPR011234">
    <property type="entry name" value="Fumarylacetoacetase-like_C"/>
</dbReference>
<dbReference type="GO" id="GO:0016787">
    <property type="term" value="F:hydrolase activity"/>
    <property type="evidence" value="ECO:0007669"/>
    <property type="project" value="UniProtKB-KW"/>
</dbReference>
<protein>
    <submittedName>
        <fullName evidence="7">Fumarylacetoacetate hydrolase</fullName>
    </submittedName>
</protein>
<feature type="region of interest" description="Disordered" evidence="4">
    <location>
        <begin position="330"/>
        <end position="363"/>
    </location>
</feature>
<sequence>MLSWTHLIRFVAEEDSQPHIGQLVDTSRDVGLDTFEGKPVRAYKIIGTIFDGEVTKTVLTVKYLLSPVERETCNYIRCLGLNYKDHAEEANLPLPKAPILFTKPRSSLIGPYPAAVNIPKCAQDNTSDYEAELCLVIGKTGRDISEEDALDYVLGYTASNDVSARTLQLVTPQWTFSKGLDSSCPIGPVLVSTSVIPDPQTLGIKALYNDAVVQDGHTSNMIFNVRKQISYLSQGTTLEAGTIFLTGTPAGIGFVRKPAVVLQDGGDIRVQIDKIGTLINKVRYDLGGDPPNKGTSRVPTMDDAANLQAFQTGVDVGGIAMTPAVSNVDLDGQTSVTNSHQSPTDGLTSSYPSQNGTSSRGASQNHNMVAAVGYNIHDNVSSSSRAAERGMFAQDVTVDGQGQQTQLIPSDFSMPLVDHNHVSPLSNNNLWGASIMSPGPSWLIGYDFDLEALNSASTVPATMEMGEPLFQPQIPFNDMPNLLEPESSRRGRMQRRQRPINDVVKKSWFSQTEDLEEDEEDSYRVVATGQTTPAIGANQYDVDDNFRTRVSLKLKPRTNDDPLPSNNFLNLSVQMYFTKFNTVFPVIHGQTFRPTPKNSLLLLSICSVGSLLIGSKGAAAQGVRIFERLNKAILASWETTVLSDPSEASSMIQAALIGQTFGLLSGDAKHLAIVEAFHGTVVAWARRCNMFRYRSELPQIDGLTGAELDHAWKAWARSEETVRTVLGLYIHDAELASMFHHEPLLRHDAVMVSAAADDSLFNAPTASAWRDQVRLQAPSRPLIHEILHANSRIHDCSNPLPEELICKGSRFTAYVMLHGIYASICEKQQMGHLNPAFTDFGKYSDALMCWYFTFEVNRSNPSSHEANPRSDTFCLMILWHTVFMNLLANFDTLERAIGRDGPDPASASEDIRYAIQWAKSIEARRCILHAHALQNTLGTMRLDTEPAIHIPHCLFLAGIASYCFTRFRCWSSAELMSPHEAAVESQIEPALNFPEFSLRGAIIPKHLFGITSDSMSYAAANDAGCYVADSEQQQHGRQRPGRVVPVGAGMLCTLTDMLQRVGHWGIARKFAGTLGTLVQADTEEKWMLG</sequence>
<evidence type="ECO:0000259" key="6">
    <source>
        <dbReference type="Pfam" id="PF04082"/>
    </source>
</evidence>
<evidence type="ECO:0000313" key="8">
    <source>
        <dbReference type="Proteomes" id="UP000192927"/>
    </source>
</evidence>
<evidence type="ECO:0000256" key="1">
    <source>
        <dbReference type="ARBA" id="ARBA00010211"/>
    </source>
</evidence>
<evidence type="ECO:0000313" key="7">
    <source>
        <dbReference type="EMBL" id="SLM37383.1"/>
    </source>
</evidence>
<evidence type="ECO:0000256" key="3">
    <source>
        <dbReference type="ARBA" id="ARBA00023242"/>
    </source>
</evidence>
<comment type="similarity">
    <text evidence="1">Belongs to the FAH family.</text>
</comment>
<keyword evidence="7" id="KW-0378">Hydrolase</keyword>
<keyword evidence="3" id="KW-0539">Nucleus</keyword>
<reference evidence="8" key="1">
    <citation type="submission" date="2017-03" db="EMBL/GenBank/DDBJ databases">
        <authorList>
            <person name="Sharma R."/>
            <person name="Thines M."/>
        </authorList>
    </citation>
    <scope>NUCLEOTIDE SEQUENCE [LARGE SCALE GENOMIC DNA]</scope>
</reference>
<evidence type="ECO:0000256" key="2">
    <source>
        <dbReference type="ARBA" id="ARBA00022723"/>
    </source>
</evidence>
<dbReference type="GO" id="GO:0008270">
    <property type="term" value="F:zinc ion binding"/>
    <property type="evidence" value="ECO:0007669"/>
    <property type="project" value="InterPro"/>
</dbReference>
<dbReference type="GO" id="GO:0006107">
    <property type="term" value="P:oxaloacetate metabolic process"/>
    <property type="evidence" value="ECO:0007669"/>
    <property type="project" value="UniProtKB-ARBA"/>
</dbReference>
<proteinExistence type="inferred from homology"/>
<dbReference type="FunFam" id="3.90.850.10:FF:000002">
    <property type="entry name" value="2-hydroxyhepta-2,4-diene-1,7-dioate isomerase"/>
    <property type="match status" value="1"/>
</dbReference>
<dbReference type="Proteomes" id="UP000192927">
    <property type="component" value="Unassembled WGS sequence"/>
</dbReference>
<feature type="domain" description="Xylanolytic transcriptional activator regulatory" evidence="6">
    <location>
        <begin position="574"/>
        <end position="817"/>
    </location>
</feature>
<evidence type="ECO:0000256" key="4">
    <source>
        <dbReference type="SAM" id="MobiDB-lite"/>
    </source>
</evidence>
<feature type="domain" description="Fumarylacetoacetase-like C-terminal" evidence="5">
    <location>
        <begin position="76"/>
        <end position="283"/>
    </location>
</feature>
<dbReference type="SUPFAM" id="SSF56529">
    <property type="entry name" value="FAH"/>
    <property type="match status" value="1"/>
</dbReference>
<dbReference type="InterPro" id="IPR036663">
    <property type="entry name" value="Fumarylacetoacetase_C_sf"/>
</dbReference>